<protein>
    <submittedName>
        <fullName evidence="1">Uncharacterized protein</fullName>
    </submittedName>
</protein>
<reference evidence="1" key="1">
    <citation type="submission" date="2022-11" db="EMBL/GenBank/DDBJ databases">
        <title>Centuries of genome instability and evolution in soft-shell clam transmissible cancer (bioRxiv).</title>
        <authorList>
            <person name="Hart S.F.M."/>
            <person name="Yonemitsu M.A."/>
            <person name="Giersch R.M."/>
            <person name="Beal B.F."/>
            <person name="Arriagada G."/>
            <person name="Davis B.W."/>
            <person name="Ostrander E.A."/>
            <person name="Goff S.P."/>
            <person name="Metzger M.J."/>
        </authorList>
    </citation>
    <scope>NUCLEOTIDE SEQUENCE</scope>
    <source>
        <strain evidence="1">MELC-2E11</strain>
        <tissue evidence="1">Siphon/mantle</tissue>
    </source>
</reference>
<keyword evidence="2" id="KW-1185">Reference proteome</keyword>
<accession>A0ABY7E7I9</accession>
<name>A0ABY7E7I9_MYAAR</name>
<organism evidence="1 2">
    <name type="scientific">Mya arenaria</name>
    <name type="common">Soft-shell clam</name>
    <dbReference type="NCBI Taxonomy" id="6604"/>
    <lineage>
        <taxon>Eukaryota</taxon>
        <taxon>Metazoa</taxon>
        <taxon>Spiralia</taxon>
        <taxon>Lophotrochozoa</taxon>
        <taxon>Mollusca</taxon>
        <taxon>Bivalvia</taxon>
        <taxon>Autobranchia</taxon>
        <taxon>Heteroconchia</taxon>
        <taxon>Euheterodonta</taxon>
        <taxon>Imparidentia</taxon>
        <taxon>Neoheterodontei</taxon>
        <taxon>Myida</taxon>
        <taxon>Myoidea</taxon>
        <taxon>Myidae</taxon>
        <taxon>Mya</taxon>
    </lineage>
</organism>
<gene>
    <name evidence="1" type="ORF">MAR_020493</name>
</gene>
<dbReference type="Proteomes" id="UP001164746">
    <property type="component" value="Chromosome 5"/>
</dbReference>
<sequence>MQNGEGFWHNKNIRKFKIDDLQKENAYLISMQLRLCLEDEHCYFETKLFDNMLAPKMFCNYSISDTFPIEDFSLINWMSEQGINSPLPLSQVFSAILLDKLGVSAYLDNSCYDSGDRLNSSCRSLSGVHKLPPSVDCSFSDSCLEMKCCYYDSSLLQTFKFSLVVDPCTFFITASVEKYTMTRSFFDFNMGIPFQINFGGILRFEGTYKSLPEKKTLKARANLYVFDILLPACEYPVDVHQLPENINCQFDKSCSNFTCCVNVLPLQRSFVVAFVIDSCENKLERTLEKYKSSKYLFNHNWGEIETMSLFGVIKQRFSIENLEAEKKYIVNFGISVCLESNSKCLTDIDILSNAFIPKTSCDWNYEFINKEFDYLQWRHTNNIPDGVVLSQNEIMVLAEELECTLDVALPKLPDGMWCSLGSDCYSVDCCNYLDFIRHDIMSSFHLEPCSFLLHIKLEKLAFTINLFEFKWNDDYVLRLFGIFALRFRIQDLQNSGIFIIDISVEICQSAIKECNIINIFENVQIPKPACEYDTGFKIPEFSLATWLIDNNLDVDDMNPVSRSQLYEDIGISPYLNLVSCEVDSSNSWLNGCTQKIRTRNITEHVSCSVGKSCTDFQCCVNSELLQRTFTIEMNVNACSKKLNLAIEQLYMNISLLDFTWGTANTISMFGVVRLSYVIDYLELSNVFLASLNVSICLEADRDCDVNSAILTDAILPIQPCHLDTPFKLPDFSLTNWLKENGHEATYVVPDDVVSYLFEILGITSYLQPSQCSARSNLYTPAIQGWKKDCTHSVYTSRLPNYVTCLLTDTCSGISCCVMSHLVGRAFETVVDIDRCGQILHLQIETLQFDIAFQDFEWGTSTRFCLFGVVCLEISIKDLASLDTYIVSLDISVCFETNSSCNIQATILESTLIPKQPCYTVATNPIPDFDLTTWLHTRAIPEVR</sequence>
<evidence type="ECO:0000313" key="2">
    <source>
        <dbReference type="Proteomes" id="UP001164746"/>
    </source>
</evidence>
<dbReference type="EMBL" id="CP111016">
    <property type="protein sequence ID" value="WAR05124.1"/>
    <property type="molecule type" value="Genomic_DNA"/>
</dbReference>
<proteinExistence type="predicted"/>
<evidence type="ECO:0000313" key="1">
    <source>
        <dbReference type="EMBL" id="WAR05124.1"/>
    </source>
</evidence>